<keyword evidence="11" id="KW-1185">Reference proteome</keyword>
<dbReference type="GO" id="GO:0009279">
    <property type="term" value="C:cell outer membrane"/>
    <property type="evidence" value="ECO:0007669"/>
    <property type="project" value="UniProtKB-SubCell"/>
</dbReference>
<evidence type="ECO:0000256" key="2">
    <source>
        <dbReference type="ARBA" id="ARBA00009810"/>
    </source>
</evidence>
<keyword evidence="4" id="KW-0998">Cell outer membrane</keyword>
<protein>
    <submittedName>
        <fullName evidence="10">TonB-dependent receptor</fullName>
    </submittedName>
</protein>
<reference evidence="10" key="1">
    <citation type="submission" date="2014-10" db="EMBL/GenBank/DDBJ databases">
        <title>Massilia sp. genome.</title>
        <authorList>
            <person name="Xu B."/>
            <person name="Dai L."/>
            <person name="Huang Z."/>
        </authorList>
    </citation>
    <scope>NUCLEOTIDE SEQUENCE [LARGE SCALE GENOMIC DNA]</scope>
    <source>
        <strain evidence="10">CFS-1</strain>
    </source>
</reference>
<feature type="signal peptide" evidence="7">
    <location>
        <begin position="1"/>
        <end position="27"/>
    </location>
</feature>
<dbReference type="Proteomes" id="UP000283254">
    <property type="component" value="Unassembled WGS sequence"/>
</dbReference>
<name>A0A422QJG6_9BURK</name>
<gene>
    <name evidence="10" type="ORF">NM04_14360</name>
</gene>
<evidence type="ECO:0000256" key="3">
    <source>
        <dbReference type="ARBA" id="ARBA00023136"/>
    </source>
</evidence>
<evidence type="ECO:0000259" key="8">
    <source>
        <dbReference type="Pfam" id="PF00593"/>
    </source>
</evidence>
<feature type="chain" id="PRO_5019316272" evidence="7">
    <location>
        <begin position="28"/>
        <end position="1011"/>
    </location>
</feature>
<dbReference type="CDD" id="cd01347">
    <property type="entry name" value="ligand_gated_channel"/>
    <property type="match status" value="1"/>
</dbReference>
<evidence type="ECO:0000256" key="5">
    <source>
        <dbReference type="RuleBase" id="RU003357"/>
    </source>
</evidence>
<dbReference type="AlphaFoldDB" id="A0A422QJG6"/>
<dbReference type="RefSeq" id="WP_123070188.1">
    <property type="nucleotide sequence ID" value="NZ_JSAB01000142.1"/>
</dbReference>
<evidence type="ECO:0000313" key="11">
    <source>
        <dbReference type="Proteomes" id="UP000283254"/>
    </source>
</evidence>
<keyword evidence="10" id="KW-0675">Receptor</keyword>
<dbReference type="EMBL" id="JSAB01000142">
    <property type="protein sequence ID" value="RNF30114.1"/>
    <property type="molecule type" value="Genomic_DNA"/>
</dbReference>
<evidence type="ECO:0000259" key="9">
    <source>
        <dbReference type="Pfam" id="PF07715"/>
    </source>
</evidence>
<evidence type="ECO:0000256" key="6">
    <source>
        <dbReference type="SAM" id="MobiDB-lite"/>
    </source>
</evidence>
<feature type="region of interest" description="Disordered" evidence="6">
    <location>
        <begin position="37"/>
        <end position="62"/>
    </location>
</feature>
<dbReference type="InterPro" id="IPR010104">
    <property type="entry name" value="TonB_rcpt_bac"/>
</dbReference>
<dbReference type="InterPro" id="IPR012910">
    <property type="entry name" value="Plug_dom"/>
</dbReference>
<keyword evidence="3 5" id="KW-0472">Membrane</keyword>
<accession>A0A422QJG6</accession>
<dbReference type="PANTHER" id="PTHR40980">
    <property type="entry name" value="PLUG DOMAIN-CONTAINING PROTEIN"/>
    <property type="match status" value="1"/>
</dbReference>
<keyword evidence="7" id="KW-0732">Signal</keyword>
<evidence type="ECO:0000256" key="4">
    <source>
        <dbReference type="ARBA" id="ARBA00023237"/>
    </source>
</evidence>
<dbReference type="OrthoDB" id="8727862at2"/>
<evidence type="ECO:0000256" key="1">
    <source>
        <dbReference type="ARBA" id="ARBA00004442"/>
    </source>
</evidence>
<dbReference type="InterPro" id="IPR000531">
    <property type="entry name" value="Beta-barrel_TonB"/>
</dbReference>
<keyword evidence="5" id="KW-0798">TonB box</keyword>
<dbReference type="PROSITE" id="PS51257">
    <property type="entry name" value="PROKAR_LIPOPROTEIN"/>
    <property type="match status" value="1"/>
</dbReference>
<dbReference type="Gene3D" id="2.40.170.20">
    <property type="entry name" value="TonB-dependent receptor, beta-barrel domain"/>
    <property type="match status" value="1"/>
</dbReference>
<organism evidence="10 11">
    <name type="scientific">Massilia aurea</name>
    <dbReference type="NCBI Taxonomy" id="373040"/>
    <lineage>
        <taxon>Bacteria</taxon>
        <taxon>Pseudomonadati</taxon>
        <taxon>Pseudomonadota</taxon>
        <taxon>Betaproteobacteria</taxon>
        <taxon>Burkholderiales</taxon>
        <taxon>Oxalobacteraceae</taxon>
        <taxon>Telluria group</taxon>
        <taxon>Massilia</taxon>
    </lineage>
</organism>
<dbReference type="Pfam" id="PF00593">
    <property type="entry name" value="TonB_dep_Rec_b-barrel"/>
    <property type="match status" value="1"/>
</dbReference>
<comment type="subcellular location">
    <subcellularLocation>
        <location evidence="1 5">Cell outer membrane</location>
    </subcellularLocation>
</comment>
<evidence type="ECO:0000313" key="10">
    <source>
        <dbReference type="EMBL" id="RNF30114.1"/>
    </source>
</evidence>
<dbReference type="NCBIfam" id="TIGR01782">
    <property type="entry name" value="TonB-Xanth-Caul"/>
    <property type="match status" value="1"/>
</dbReference>
<dbReference type="InterPro" id="IPR036942">
    <property type="entry name" value="Beta-barrel_TonB_sf"/>
</dbReference>
<dbReference type="Gene3D" id="2.170.130.10">
    <property type="entry name" value="TonB-dependent receptor, plug domain"/>
    <property type="match status" value="1"/>
</dbReference>
<dbReference type="InterPro" id="IPR037066">
    <property type="entry name" value="Plug_dom_sf"/>
</dbReference>
<comment type="caution">
    <text evidence="10">The sequence shown here is derived from an EMBL/GenBank/DDBJ whole genome shotgun (WGS) entry which is preliminary data.</text>
</comment>
<sequence>MYYPKAKQTLISLAVASACSAFIPAFAQSQATAPAETATSAPNQATDAASNPTGSITGPAQPGAQTVVVTGIRASLESSLNLKRNAQGFVDGIVAEDIGKFPDTNLAESLQRISGVSIDREIGEGSKITVRGVGPDFNLVLLNGRQMPVSNLGDRNGRAFDFANIASEAVSQLQVYKSSRAETPTGGVGATINVITARPLSRPGMQASIGIKGVHDTSATNLPDGLQSGDKVTPEVSGIYSNTSADGRFGIGISASYQERNLGYNRASVPNGWKGPFRGDDTQWGTIPQPDASGATPGITNRPGPNDLYQVPQNLNYNLSGVQRERTNGQVVFQFAPTKDLTTTLDYTYSENRIHTRRNDMSAWFNFGPSSSSWTDGPFAAPLTYTEIIPLGVNDIAMGASDFATKSENKSLGFNAAWRVNSALRLELDAHSSSAESTPDSPWGSSNVIGTASFSRGNTTADFSQDFPVLSIEGADFLRSPQQVTGSVFENGYMKTEVDQVQTHGSWKVLEASEFKFGVGATKVKYRSAFSVQQRDTWGGATPDFNYPASLFTPDSLSKYFDQVDGSGNPNLFNRFHTFNFGQIRDIVAQASGLPQLYLPKTTYDTDRRTEEKSKSLYLQFNTEWDTRYPINTAFGVRYEKTDVRSSALVQVPTAISWVSQNELPVLFGDSGFTTLDGSYNHVLPSFDADIAFRPDFKGRFSYGETIGRPRYDQIAGGQVLDTLARVEGGTGSQGNPALEPVKSKNIDLALEWYYGRQSFVSINHFRKHLDNYAGQSQIIAQPFGVRTPVGGAYWNAALANGCVVADTTCIRNYIFRNFNGQEGVVRGPDNATGDATGTITAIGSDPVADFRITSYSNQKKARIRGLEFNVQHMFGNSGFGFQANYTYVNSGLKYDNSSFGEQFALVGLGDSANLVGIFENDKWNVRAAYNWRDEFLSSTFDGQGPNPNYVEKYGQLDLSIGYNVNDNLSLSFEGINLTDEIQRIHGRTKNQVLFVTQSGPRYMVAARYKF</sequence>
<dbReference type="PANTHER" id="PTHR40980:SF3">
    <property type="entry name" value="TONB-DEPENDENT RECEPTOR-LIKE BETA-BARREL DOMAIN-CONTAINING PROTEIN"/>
    <property type="match status" value="1"/>
</dbReference>
<dbReference type="SUPFAM" id="SSF56935">
    <property type="entry name" value="Porins"/>
    <property type="match status" value="1"/>
</dbReference>
<comment type="similarity">
    <text evidence="2 5">Belongs to the TonB-dependent receptor family.</text>
</comment>
<dbReference type="Pfam" id="PF07715">
    <property type="entry name" value="Plug"/>
    <property type="match status" value="1"/>
</dbReference>
<feature type="domain" description="TonB-dependent receptor plug" evidence="9">
    <location>
        <begin position="84"/>
        <end position="189"/>
    </location>
</feature>
<feature type="compositionally biased region" description="Polar residues" evidence="6">
    <location>
        <begin position="43"/>
        <end position="62"/>
    </location>
</feature>
<feature type="domain" description="TonB-dependent receptor-like beta-barrel" evidence="8">
    <location>
        <begin position="454"/>
        <end position="978"/>
    </location>
</feature>
<proteinExistence type="inferred from homology"/>
<evidence type="ECO:0000256" key="7">
    <source>
        <dbReference type="SAM" id="SignalP"/>
    </source>
</evidence>